<sequence length="91" mass="10268">MTLAKDVATPLARKHGLLKLWEVLESSNLTLTRPDITHAVTLVHQRNSTLCTYNYFTITMLYGYSNADREVVSQLGDQLQVITSKKQTTVD</sequence>
<reference evidence="1" key="2">
    <citation type="submission" date="2019-01" db="UniProtKB">
        <authorList>
            <consortium name="EnsemblPlants"/>
        </authorList>
    </citation>
    <scope>IDENTIFICATION</scope>
    <source>
        <strain evidence="1">cv. Heinz 1706</strain>
    </source>
</reference>
<evidence type="ECO:0000313" key="1">
    <source>
        <dbReference type="EnsemblPlants" id="Solyc05g010396.1.1"/>
    </source>
</evidence>
<evidence type="ECO:0000313" key="2">
    <source>
        <dbReference type="Proteomes" id="UP000004994"/>
    </source>
</evidence>
<dbReference type="InParanoid" id="A0A3Q7GF40"/>
<keyword evidence="2" id="KW-1185">Reference proteome</keyword>
<organism evidence="1">
    <name type="scientific">Solanum lycopersicum</name>
    <name type="common">Tomato</name>
    <name type="synonym">Lycopersicon esculentum</name>
    <dbReference type="NCBI Taxonomy" id="4081"/>
    <lineage>
        <taxon>Eukaryota</taxon>
        <taxon>Viridiplantae</taxon>
        <taxon>Streptophyta</taxon>
        <taxon>Embryophyta</taxon>
        <taxon>Tracheophyta</taxon>
        <taxon>Spermatophyta</taxon>
        <taxon>Magnoliopsida</taxon>
        <taxon>eudicotyledons</taxon>
        <taxon>Gunneridae</taxon>
        <taxon>Pentapetalae</taxon>
        <taxon>asterids</taxon>
        <taxon>lamiids</taxon>
        <taxon>Solanales</taxon>
        <taxon>Solanaceae</taxon>
        <taxon>Solanoideae</taxon>
        <taxon>Solaneae</taxon>
        <taxon>Solanum</taxon>
        <taxon>Solanum subgen. Lycopersicon</taxon>
    </lineage>
</organism>
<protein>
    <submittedName>
        <fullName evidence="1">Uncharacterized protein</fullName>
    </submittedName>
</protein>
<dbReference type="AlphaFoldDB" id="A0A3Q7GF40"/>
<dbReference type="Gramene" id="Solyc05g010396.1.1">
    <property type="protein sequence ID" value="Solyc05g010396.1.1"/>
    <property type="gene ID" value="Solyc05g010396.1"/>
</dbReference>
<accession>A0A3Q7GF40</accession>
<name>A0A3Q7GF40_SOLLC</name>
<dbReference type="Proteomes" id="UP000004994">
    <property type="component" value="Chromosome 5"/>
</dbReference>
<reference evidence="1" key="1">
    <citation type="journal article" date="2012" name="Nature">
        <title>The tomato genome sequence provides insights into fleshy fruit evolution.</title>
        <authorList>
            <consortium name="Tomato Genome Consortium"/>
        </authorList>
    </citation>
    <scope>NUCLEOTIDE SEQUENCE [LARGE SCALE GENOMIC DNA]</scope>
    <source>
        <strain evidence="1">cv. Heinz 1706</strain>
    </source>
</reference>
<proteinExistence type="predicted"/>
<dbReference type="EnsemblPlants" id="Solyc05g010396.1.1">
    <property type="protein sequence ID" value="Solyc05g010396.1.1"/>
    <property type="gene ID" value="Solyc05g010396.1"/>
</dbReference>